<dbReference type="CDD" id="cd02440">
    <property type="entry name" value="AdoMet_MTases"/>
    <property type="match status" value="1"/>
</dbReference>
<dbReference type="Proteomes" id="UP001235712">
    <property type="component" value="Unassembled WGS sequence"/>
</dbReference>
<accession>A0ABT9P5Z7</accession>
<evidence type="ECO:0000313" key="2">
    <source>
        <dbReference type="EMBL" id="MDP9828118.1"/>
    </source>
</evidence>
<dbReference type="PANTHER" id="PTHR43317">
    <property type="entry name" value="THERMOSPERMINE SYNTHASE ACAULIS5"/>
    <property type="match status" value="1"/>
</dbReference>
<keyword evidence="1" id="KW-0620">Polyamine biosynthesis</keyword>
<dbReference type="PANTHER" id="PTHR43317:SF1">
    <property type="entry name" value="THERMOSPERMINE SYNTHASE ACAULIS5"/>
    <property type="match status" value="1"/>
</dbReference>
<organism evidence="2 3">
    <name type="scientific">Kineosporia succinea</name>
    <dbReference type="NCBI Taxonomy" id="84632"/>
    <lineage>
        <taxon>Bacteria</taxon>
        <taxon>Bacillati</taxon>
        <taxon>Actinomycetota</taxon>
        <taxon>Actinomycetes</taxon>
        <taxon>Kineosporiales</taxon>
        <taxon>Kineosporiaceae</taxon>
        <taxon>Kineosporia</taxon>
    </lineage>
</organism>
<evidence type="ECO:0000256" key="1">
    <source>
        <dbReference type="ARBA" id="ARBA00023115"/>
    </source>
</evidence>
<sequence length="287" mass="30812">MASRNPVRRLDAHARVQVAQGTAEIVPDPERPDSFTLLVEGTAQSHVDLADPTRLDFEYMRWLGFLIDAADEPGQPLNVLHLGGGAWTLPRYIAHTRPGSRQRVVEIDEPLIEFVREHLPLPKNSNVRVRAGDAREVLTGLTDASVDLMIVDVFSGARIPAHLTSAEFAEQAARVLRPGGIYAANLADGPGLHFARAQVATAQTVFTGTAVIAQPPVLRGRRFGNLVLVAGNAPLPLRILARRTASDVFAARVLAGTDLENFVAGAQPVTDDFAQASPQPPTGLLKG</sequence>
<protein>
    <submittedName>
        <fullName evidence="2">Spermidine synthase</fullName>
    </submittedName>
</protein>
<dbReference type="Gene3D" id="3.40.50.150">
    <property type="entry name" value="Vaccinia Virus protein VP39"/>
    <property type="match status" value="1"/>
</dbReference>
<dbReference type="InterPro" id="IPR029063">
    <property type="entry name" value="SAM-dependent_MTases_sf"/>
</dbReference>
<dbReference type="EMBL" id="JAUSQZ010000001">
    <property type="protein sequence ID" value="MDP9828118.1"/>
    <property type="molecule type" value="Genomic_DNA"/>
</dbReference>
<name>A0ABT9P5Z7_9ACTN</name>
<comment type="caution">
    <text evidence="2">The sequence shown here is derived from an EMBL/GenBank/DDBJ whole genome shotgun (WGS) entry which is preliminary data.</text>
</comment>
<proteinExistence type="predicted"/>
<reference evidence="2 3" key="1">
    <citation type="submission" date="2023-07" db="EMBL/GenBank/DDBJ databases">
        <title>Sequencing the genomes of 1000 actinobacteria strains.</title>
        <authorList>
            <person name="Klenk H.-P."/>
        </authorList>
    </citation>
    <scope>NUCLEOTIDE SEQUENCE [LARGE SCALE GENOMIC DNA]</scope>
    <source>
        <strain evidence="2 3">DSM 44388</strain>
    </source>
</reference>
<dbReference type="SUPFAM" id="SSF53335">
    <property type="entry name" value="S-adenosyl-L-methionine-dependent methyltransferases"/>
    <property type="match status" value="1"/>
</dbReference>
<keyword evidence="3" id="KW-1185">Reference proteome</keyword>
<dbReference type="RefSeq" id="WP_307244974.1">
    <property type="nucleotide sequence ID" value="NZ_JAUSQZ010000001.1"/>
</dbReference>
<evidence type="ECO:0000313" key="3">
    <source>
        <dbReference type="Proteomes" id="UP001235712"/>
    </source>
</evidence>
<dbReference type="NCBIfam" id="NF037959">
    <property type="entry name" value="MFS_SpdSyn"/>
    <property type="match status" value="1"/>
</dbReference>
<dbReference type="Pfam" id="PF01564">
    <property type="entry name" value="Spermine_synth"/>
    <property type="match status" value="1"/>
</dbReference>
<gene>
    <name evidence="2" type="ORF">J2S57_003867</name>
</gene>